<organism evidence="8 9">
    <name type="scientific">Breoghania corrubedonensis</name>
    <dbReference type="NCBI Taxonomy" id="665038"/>
    <lineage>
        <taxon>Bacteria</taxon>
        <taxon>Pseudomonadati</taxon>
        <taxon>Pseudomonadota</taxon>
        <taxon>Alphaproteobacteria</taxon>
        <taxon>Hyphomicrobiales</taxon>
        <taxon>Stappiaceae</taxon>
        <taxon>Breoghania</taxon>
    </lineage>
</organism>
<evidence type="ECO:0000256" key="5">
    <source>
        <dbReference type="ARBA" id="ARBA00023136"/>
    </source>
</evidence>
<dbReference type="InterPro" id="IPR000620">
    <property type="entry name" value="EamA_dom"/>
</dbReference>
<feature type="domain" description="EamA" evidence="7">
    <location>
        <begin position="6"/>
        <end position="139"/>
    </location>
</feature>
<dbReference type="RefSeq" id="WP_107991172.1">
    <property type="nucleotide sequence ID" value="NZ_QAYG01000008.1"/>
</dbReference>
<evidence type="ECO:0000313" key="9">
    <source>
        <dbReference type="Proteomes" id="UP000244081"/>
    </source>
</evidence>
<feature type="transmembrane region" description="Helical" evidence="6">
    <location>
        <begin position="33"/>
        <end position="53"/>
    </location>
</feature>
<dbReference type="InterPro" id="IPR051258">
    <property type="entry name" value="Diverse_Substrate_Transporter"/>
</dbReference>
<evidence type="ECO:0000256" key="2">
    <source>
        <dbReference type="ARBA" id="ARBA00022475"/>
    </source>
</evidence>
<protein>
    <submittedName>
        <fullName evidence="8">Threonine/homoserine efflux transporter RhtA</fullName>
    </submittedName>
</protein>
<keyword evidence="5 6" id="KW-0472">Membrane</keyword>
<dbReference type="OrthoDB" id="9804865at2"/>
<evidence type="ECO:0000256" key="1">
    <source>
        <dbReference type="ARBA" id="ARBA00004651"/>
    </source>
</evidence>
<evidence type="ECO:0000256" key="4">
    <source>
        <dbReference type="ARBA" id="ARBA00022989"/>
    </source>
</evidence>
<feature type="transmembrane region" description="Helical" evidence="6">
    <location>
        <begin position="179"/>
        <end position="199"/>
    </location>
</feature>
<keyword evidence="2" id="KW-1003">Cell membrane</keyword>
<feature type="transmembrane region" description="Helical" evidence="6">
    <location>
        <begin position="65"/>
        <end position="86"/>
    </location>
</feature>
<reference evidence="8 9" key="1">
    <citation type="submission" date="2018-04" db="EMBL/GenBank/DDBJ databases">
        <title>Genomic Encyclopedia of Archaeal and Bacterial Type Strains, Phase II (KMG-II): from individual species to whole genera.</title>
        <authorList>
            <person name="Goeker M."/>
        </authorList>
    </citation>
    <scope>NUCLEOTIDE SEQUENCE [LARGE SCALE GENOMIC DNA]</scope>
    <source>
        <strain evidence="8 9">DSM 23382</strain>
    </source>
</reference>
<keyword evidence="4 6" id="KW-1133">Transmembrane helix</keyword>
<sequence>MSRLTANLILLLTAFIWGSAFVAQSTAMSSVGPLSFTGMRFLIAAACLAPFALREARRYRHAPVSRAHVQMFIVVGLVFFFAISLQQSALVLTSVTNAGFLTGLYVVMVPMLGAIAFHDMPHPIVWPASVASLVGIFLLGGGGLSGLNWGDGLVIVCAVFWAVHVLLVGRVGMASGRPLALSFVQFAVVGVCAFVPGVLLEDLTWTGVKDVSFELLYTAVLSGGLAFTLQVIGQRWTKAADAAIILSSEALFAAICGALFLGERLTPMGLAGCALIFASIVAVQVLPLFGRRRLVPPPGL</sequence>
<dbReference type="SUPFAM" id="SSF103481">
    <property type="entry name" value="Multidrug resistance efflux transporter EmrE"/>
    <property type="match status" value="2"/>
</dbReference>
<feature type="transmembrane region" description="Helical" evidence="6">
    <location>
        <begin position="244"/>
        <end position="262"/>
    </location>
</feature>
<evidence type="ECO:0000256" key="6">
    <source>
        <dbReference type="SAM" id="Phobius"/>
    </source>
</evidence>
<comment type="caution">
    <text evidence="8">The sequence shown here is derived from an EMBL/GenBank/DDBJ whole genome shotgun (WGS) entry which is preliminary data.</text>
</comment>
<feature type="transmembrane region" description="Helical" evidence="6">
    <location>
        <begin position="124"/>
        <end position="147"/>
    </location>
</feature>
<feature type="transmembrane region" description="Helical" evidence="6">
    <location>
        <begin position="153"/>
        <end position="172"/>
    </location>
</feature>
<dbReference type="InterPro" id="IPR037185">
    <property type="entry name" value="EmrE-like"/>
</dbReference>
<evidence type="ECO:0000313" key="8">
    <source>
        <dbReference type="EMBL" id="PTW59113.1"/>
    </source>
</evidence>
<accession>A0A2T5V5U8</accession>
<dbReference type="Proteomes" id="UP000244081">
    <property type="component" value="Unassembled WGS sequence"/>
</dbReference>
<keyword evidence="9" id="KW-1185">Reference proteome</keyword>
<proteinExistence type="predicted"/>
<dbReference type="PANTHER" id="PTHR42920">
    <property type="entry name" value="OS03G0707200 PROTEIN-RELATED"/>
    <property type="match status" value="1"/>
</dbReference>
<feature type="transmembrane region" description="Helical" evidence="6">
    <location>
        <begin position="211"/>
        <end position="232"/>
    </location>
</feature>
<feature type="domain" description="EamA" evidence="7">
    <location>
        <begin position="149"/>
        <end position="282"/>
    </location>
</feature>
<evidence type="ECO:0000259" key="7">
    <source>
        <dbReference type="Pfam" id="PF00892"/>
    </source>
</evidence>
<feature type="transmembrane region" description="Helical" evidence="6">
    <location>
        <begin position="268"/>
        <end position="289"/>
    </location>
</feature>
<dbReference type="PANTHER" id="PTHR42920:SF5">
    <property type="entry name" value="EAMA DOMAIN-CONTAINING PROTEIN"/>
    <property type="match status" value="1"/>
</dbReference>
<dbReference type="EMBL" id="QAYG01000008">
    <property type="protein sequence ID" value="PTW59113.1"/>
    <property type="molecule type" value="Genomic_DNA"/>
</dbReference>
<gene>
    <name evidence="8" type="ORF">C8N35_108150</name>
</gene>
<comment type="subcellular location">
    <subcellularLocation>
        <location evidence="1">Cell membrane</location>
        <topology evidence="1">Multi-pass membrane protein</topology>
    </subcellularLocation>
</comment>
<name>A0A2T5V5U8_9HYPH</name>
<evidence type="ECO:0000256" key="3">
    <source>
        <dbReference type="ARBA" id="ARBA00022692"/>
    </source>
</evidence>
<keyword evidence="3 6" id="KW-0812">Transmembrane</keyword>
<dbReference type="AlphaFoldDB" id="A0A2T5V5U8"/>
<feature type="transmembrane region" description="Helical" evidence="6">
    <location>
        <begin position="98"/>
        <end position="117"/>
    </location>
</feature>
<dbReference type="GO" id="GO:0005886">
    <property type="term" value="C:plasma membrane"/>
    <property type="evidence" value="ECO:0007669"/>
    <property type="project" value="UniProtKB-SubCell"/>
</dbReference>
<dbReference type="Pfam" id="PF00892">
    <property type="entry name" value="EamA"/>
    <property type="match status" value="2"/>
</dbReference>